<sequence length="150" mass="16687">MKAGTIILTSLFAAVLASCSKTSKADTRKEQEAGFERTFGFDPRASITSINYTSHYTRELTDGTTAVWLGFTYDQITFQKIVGGGYSTSTSTTVPDIKPSPAWWRKPPANVTIYSRTQEDTPADEGFSFEEYLWHDESAGMVFLYKSYSG</sequence>
<keyword evidence="1" id="KW-0732">Signal</keyword>
<evidence type="ECO:0008006" key="4">
    <source>
        <dbReference type="Google" id="ProtNLM"/>
    </source>
</evidence>
<evidence type="ECO:0000313" key="3">
    <source>
        <dbReference type="Proteomes" id="UP001371305"/>
    </source>
</evidence>
<reference evidence="2 3" key="1">
    <citation type="submission" date="2024-04" db="EMBL/GenBank/DDBJ databases">
        <title>Luteolibacter sp. isolated from soil.</title>
        <authorList>
            <person name="An J."/>
        </authorList>
    </citation>
    <scope>NUCLEOTIDE SEQUENCE [LARGE SCALE GENOMIC DNA]</scope>
    <source>
        <strain evidence="2 3">Y139</strain>
    </source>
</reference>
<evidence type="ECO:0000313" key="2">
    <source>
        <dbReference type="EMBL" id="MEK7951937.1"/>
    </source>
</evidence>
<name>A0ABU9AYV4_9BACT</name>
<proteinExistence type="predicted"/>
<dbReference type="PROSITE" id="PS51257">
    <property type="entry name" value="PROKAR_LIPOPROTEIN"/>
    <property type="match status" value="1"/>
</dbReference>
<dbReference type="EMBL" id="JBBUKT010000005">
    <property type="protein sequence ID" value="MEK7951937.1"/>
    <property type="molecule type" value="Genomic_DNA"/>
</dbReference>
<gene>
    <name evidence="2" type="ORF">WKV53_15585</name>
</gene>
<accession>A0ABU9AYV4</accession>
<dbReference type="RefSeq" id="WP_341405696.1">
    <property type="nucleotide sequence ID" value="NZ_JBBUKT010000005.1"/>
</dbReference>
<evidence type="ECO:0000256" key="1">
    <source>
        <dbReference type="SAM" id="SignalP"/>
    </source>
</evidence>
<protein>
    <recommendedName>
        <fullName evidence="4">Lipoprotein</fullName>
    </recommendedName>
</protein>
<dbReference type="Proteomes" id="UP001371305">
    <property type="component" value="Unassembled WGS sequence"/>
</dbReference>
<feature type="signal peptide" evidence="1">
    <location>
        <begin position="1"/>
        <end position="25"/>
    </location>
</feature>
<keyword evidence="3" id="KW-1185">Reference proteome</keyword>
<feature type="chain" id="PRO_5047535716" description="Lipoprotein" evidence="1">
    <location>
        <begin position="26"/>
        <end position="150"/>
    </location>
</feature>
<comment type="caution">
    <text evidence="2">The sequence shown here is derived from an EMBL/GenBank/DDBJ whole genome shotgun (WGS) entry which is preliminary data.</text>
</comment>
<organism evidence="2 3">
    <name type="scientific">Luteolibacter soli</name>
    <dbReference type="NCBI Taxonomy" id="3135280"/>
    <lineage>
        <taxon>Bacteria</taxon>
        <taxon>Pseudomonadati</taxon>
        <taxon>Verrucomicrobiota</taxon>
        <taxon>Verrucomicrobiia</taxon>
        <taxon>Verrucomicrobiales</taxon>
        <taxon>Verrucomicrobiaceae</taxon>
        <taxon>Luteolibacter</taxon>
    </lineage>
</organism>